<dbReference type="AlphaFoldDB" id="Q6IM02"/>
<protein>
    <submittedName>
        <fullName evidence="3">HDC07874</fullName>
    </submittedName>
</protein>
<gene>
    <name evidence="3" type="ORF">HDC07874</name>
</gene>
<sequence length="132" mass="14451">MHASAALFGLLLPLFLVVGGGMEKQVAARESHYLEKQKSTQRTRSSSKLRNENPLGGSVRKEWAQMGGGNGKRGQQPGGHMLKPRTNRTEQSITAGAAAAAHVYSSFSSRIFRAICKRKMSTKKQKTNRADH</sequence>
<evidence type="ECO:0000313" key="3">
    <source>
        <dbReference type="EMBL" id="DAA02710.1"/>
    </source>
</evidence>
<name>Q6IM02_DROME</name>
<organism evidence="3">
    <name type="scientific">Drosophila melanogaster</name>
    <name type="common">Fruit fly</name>
    <dbReference type="NCBI Taxonomy" id="7227"/>
    <lineage>
        <taxon>Eukaryota</taxon>
        <taxon>Metazoa</taxon>
        <taxon>Ecdysozoa</taxon>
        <taxon>Arthropoda</taxon>
        <taxon>Hexapoda</taxon>
        <taxon>Insecta</taxon>
        <taxon>Pterygota</taxon>
        <taxon>Neoptera</taxon>
        <taxon>Endopterygota</taxon>
        <taxon>Diptera</taxon>
        <taxon>Brachycera</taxon>
        <taxon>Muscomorpha</taxon>
        <taxon>Ephydroidea</taxon>
        <taxon>Drosophilidae</taxon>
        <taxon>Drosophila</taxon>
        <taxon>Sophophora</taxon>
    </lineage>
</organism>
<feature type="signal peptide" evidence="2">
    <location>
        <begin position="1"/>
        <end position="28"/>
    </location>
</feature>
<feature type="chain" id="PRO_5004274730" evidence="2">
    <location>
        <begin position="29"/>
        <end position="132"/>
    </location>
</feature>
<proteinExistence type="predicted"/>
<keyword evidence="2" id="KW-0732">Signal</keyword>
<accession>Q6IM02</accession>
<reference evidence="3" key="1">
    <citation type="journal article" date="2003" name="Genome Biol.">
        <title>An integrated gene annotation and transcriptional profiling approach towards the full gene content of the Drosophila genome.</title>
        <authorList>
            <person name="Hild M."/>
            <person name="Beckmann B."/>
            <person name="Haas S.A."/>
            <person name="Koch B."/>
            <person name="Solovyev V."/>
            <person name="Busold C."/>
            <person name="Fellenberg K."/>
            <person name="Boutros M."/>
            <person name="Vingron M."/>
            <person name="Sauer F."/>
            <person name="Hoheisel J.D."/>
            <person name="Paro R."/>
        </authorList>
    </citation>
    <scope>NUCLEOTIDE SEQUENCE</scope>
</reference>
<evidence type="ECO:0000256" key="2">
    <source>
        <dbReference type="SAM" id="SignalP"/>
    </source>
</evidence>
<evidence type="ECO:0000256" key="1">
    <source>
        <dbReference type="SAM" id="MobiDB-lite"/>
    </source>
</evidence>
<dbReference type="EMBL" id="BK001864">
    <property type="protein sequence ID" value="DAA02710.1"/>
    <property type="molecule type" value="Genomic_DNA"/>
</dbReference>
<feature type="region of interest" description="Disordered" evidence="1">
    <location>
        <begin position="32"/>
        <end position="90"/>
    </location>
</feature>